<proteinExistence type="predicted"/>
<dbReference type="EC" id="6.3.1.19" evidence="1"/>
<keyword evidence="1" id="KW-0436">Ligase</keyword>
<sequence length="453" mass="52082">MDRRIFGLENEYGVTCTFRGQRRLSPDEVARYLFRRVVSWGRSSNVFLRNGARLYLDVGSHPEYATPECDNVTELVTHDKAGERILEGLLVDAERRLHEEGIAGDVYLFKNNTDSAGNSYGCHENYLVARHGEFSRLADILIPFLVTRQLLCGAGKVLQTPRGAVYCVSQRAEHIWEGVSSATTRSRPIINTRDEPHADAERYRRLHVIVGDSNMSETTMLLKVGATDLVLRMIEAGTVMRDLTLENPIRAIREVSHDITGRRKVRLASGREASALEVQREYYEKAVDFVERRGVRTGTVDQVLELWGRTLDAIEAEDLDRIGTEIDWVMKYKLIERYRAKHNMTMSHPRVAQIDLAYHDIHRRRGLYYLLEKKGQAARICNDLKIFEGKSVPPQTTRARLRGDFIRRAQEQRRDFTVDWVHLKLNDQAQRTVLCKDPFRSVDDRVEKLIAGM</sequence>
<dbReference type="Proteomes" id="UP001432251">
    <property type="component" value="Chromosome"/>
</dbReference>
<reference evidence="1" key="1">
    <citation type="journal article" date="2025" name="Int. J. Syst. Evol. Microbiol.">
        <title>Streptomyces citrinus sp. nov., with yellow diffusible pigment.</title>
        <authorList>
            <person name="He Y."/>
            <person name="Yang E."/>
            <person name="Xu J."/>
            <person name="Sun Y."/>
            <person name="Sun L."/>
        </authorList>
    </citation>
    <scope>NUCLEOTIDE SEQUENCE</scope>
    <source>
        <strain evidence="1">Q6</strain>
    </source>
</reference>
<keyword evidence="2" id="KW-1185">Reference proteome</keyword>
<protein>
    <submittedName>
        <fullName evidence="1">Pup--protein ligase</fullName>
        <ecNumber evidence="1">6.3.1.19</ecNumber>
    </submittedName>
</protein>
<evidence type="ECO:0000313" key="1">
    <source>
        <dbReference type="EMBL" id="WWQ63227.1"/>
    </source>
</evidence>
<evidence type="ECO:0000313" key="2">
    <source>
        <dbReference type="Proteomes" id="UP001432251"/>
    </source>
</evidence>
<dbReference type="EMBL" id="CP146022">
    <property type="protein sequence ID" value="WWQ63227.1"/>
    <property type="molecule type" value="Genomic_DNA"/>
</dbReference>
<organism evidence="1 2">
    <name type="scientific">Streptomyces citrinus</name>
    <dbReference type="NCBI Taxonomy" id="3118173"/>
    <lineage>
        <taxon>Bacteria</taxon>
        <taxon>Bacillati</taxon>
        <taxon>Actinomycetota</taxon>
        <taxon>Actinomycetes</taxon>
        <taxon>Kitasatosporales</taxon>
        <taxon>Streptomycetaceae</taxon>
        <taxon>Streptomyces</taxon>
    </lineage>
</organism>
<accession>A0ACD5A7M9</accession>
<name>A0ACD5A7M9_9ACTN</name>
<gene>
    <name evidence="1" type="primary">pafA</name>
    <name evidence="1" type="ORF">V2W30_07625</name>
</gene>